<keyword evidence="2" id="KW-1185">Reference proteome</keyword>
<reference evidence="1" key="2">
    <citation type="journal article" date="2023" name="IMA Fungus">
        <title>Comparative genomic study of the Penicillium genus elucidates a diverse pangenome and 15 lateral gene transfer events.</title>
        <authorList>
            <person name="Petersen C."/>
            <person name="Sorensen T."/>
            <person name="Nielsen M.R."/>
            <person name="Sondergaard T.E."/>
            <person name="Sorensen J.L."/>
            <person name="Fitzpatrick D.A."/>
            <person name="Frisvad J.C."/>
            <person name="Nielsen K.L."/>
        </authorList>
    </citation>
    <scope>NUCLEOTIDE SEQUENCE</scope>
    <source>
        <strain evidence="1">IBT 22155</strain>
    </source>
</reference>
<comment type="caution">
    <text evidence="1">The sequence shown here is derived from an EMBL/GenBank/DDBJ whole genome shotgun (WGS) entry which is preliminary data.</text>
</comment>
<protein>
    <submittedName>
        <fullName evidence="1">Uncharacterized protein</fullName>
    </submittedName>
</protein>
<dbReference type="AlphaFoldDB" id="A0A9W9GTG4"/>
<dbReference type="RefSeq" id="XP_056519977.1">
    <property type="nucleotide sequence ID" value="XM_056666381.1"/>
</dbReference>
<name>A0A9W9GTG4_9EURO</name>
<dbReference type="EMBL" id="JAPQKL010000005">
    <property type="protein sequence ID" value="KAJ5129598.1"/>
    <property type="molecule type" value="Genomic_DNA"/>
</dbReference>
<evidence type="ECO:0000313" key="1">
    <source>
        <dbReference type="EMBL" id="KAJ5129598.1"/>
    </source>
</evidence>
<dbReference type="GeneID" id="81405551"/>
<sequence>MHQYHAGQHRSPEEGLNLPALVFSSQGSMDTSRYGPSPWRHPAAGSARFRTIVRTIRSQINRKVLQDTRLE</sequence>
<accession>A0A9W9GTG4</accession>
<reference evidence="1" key="1">
    <citation type="submission" date="2022-11" db="EMBL/GenBank/DDBJ databases">
        <authorList>
            <person name="Petersen C."/>
        </authorList>
    </citation>
    <scope>NUCLEOTIDE SEQUENCE</scope>
    <source>
        <strain evidence="1">IBT 22155</strain>
    </source>
</reference>
<gene>
    <name evidence="1" type="ORF">N7515_005637</name>
</gene>
<evidence type="ECO:0000313" key="2">
    <source>
        <dbReference type="Proteomes" id="UP001149079"/>
    </source>
</evidence>
<proteinExistence type="predicted"/>
<dbReference type="Proteomes" id="UP001149079">
    <property type="component" value="Unassembled WGS sequence"/>
</dbReference>
<organism evidence="1 2">
    <name type="scientific">Penicillium bovifimosum</name>
    <dbReference type="NCBI Taxonomy" id="126998"/>
    <lineage>
        <taxon>Eukaryota</taxon>
        <taxon>Fungi</taxon>
        <taxon>Dikarya</taxon>
        <taxon>Ascomycota</taxon>
        <taxon>Pezizomycotina</taxon>
        <taxon>Eurotiomycetes</taxon>
        <taxon>Eurotiomycetidae</taxon>
        <taxon>Eurotiales</taxon>
        <taxon>Aspergillaceae</taxon>
        <taxon>Penicillium</taxon>
    </lineage>
</organism>